<dbReference type="GeneID" id="41328623"/>
<feature type="transmembrane region" description="Helical" evidence="1">
    <location>
        <begin position="12"/>
        <end position="32"/>
    </location>
</feature>
<dbReference type="EMBL" id="CP042905">
    <property type="protein sequence ID" value="QEE14802.1"/>
    <property type="molecule type" value="Genomic_DNA"/>
</dbReference>
<name>A0A5B9D6X1_9ARCH</name>
<keyword evidence="1" id="KW-0472">Membrane</keyword>
<sequence>MNKIMLVGCVGYVITVIIWLPSGYILVNASWAPLHNVLSPNLEVTFILLLMVAIYGIVAYILYRFGKKREWHISPYY</sequence>
<proteinExistence type="predicted"/>
<dbReference type="AlphaFoldDB" id="A0A5B9D6X1"/>
<evidence type="ECO:0000313" key="2">
    <source>
        <dbReference type="EMBL" id="QEE14802.1"/>
    </source>
</evidence>
<keyword evidence="3" id="KW-1185">Reference proteome</keyword>
<organism evidence="2 3">
    <name type="scientific">Promethearchaeum syntrophicum</name>
    <dbReference type="NCBI Taxonomy" id="2594042"/>
    <lineage>
        <taxon>Archaea</taxon>
        <taxon>Promethearchaeati</taxon>
        <taxon>Promethearchaeota</taxon>
        <taxon>Promethearchaeia</taxon>
        <taxon>Promethearchaeales</taxon>
        <taxon>Promethearchaeaceae</taxon>
        <taxon>Promethearchaeum</taxon>
    </lineage>
</organism>
<dbReference type="KEGG" id="psyt:DSAG12_00619"/>
<protein>
    <submittedName>
        <fullName evidence="2">Uncharacterized protein</fullName>
    </submittedName>
</protein>
<reference evidence="2 3" key="2">
    <citation type="journal article" date="2024" name="Int. J. Syst. Evol. Microbiol.">
        <title>Promethearchaeum syntrophicum gen. nov., sp. nov., an anaerobic, obligately syntrophic archaeon, the first isolate of the lineage 'Asgard' archaea, and proposal of the new archaeal phylum Promethearchaeota phyl. nov. and kingdom Promethearchaeati regn. nov.</title>
        <authorList>
            <person name="Imachi H."/>
            <person name="Nobu M.K."/>
            <person name="Kato S."/>
            <person name="Takaki Y."/>
            <person name="Miyazaki M."/>
            <person name="Miyata M."/>
            <person name="Ogawara M."/>
            <person name="Saito Y."/>
            <person name="Sakai S."/>
            <person name="Tahara Y.O."/>
            <person name="Takano Y."/>
            <person name="Tasumi E."/>
            <person name="Uematsu K."/>
            <person name="Yoshimura T."/>
            <person name="Itoh T."/>
            <person name="Ohkuma M."/>
            <person name="Takai K."/>
        </authorList>
    </citation>
    <scope>NUCLEOTIDE SEQUENCE [LARGE SCALE GENOMIC DNA]</scope>
    <source>
        <strain evidence="2 3">MK-D1</strain>
    </source>
</reference>
<accession>A0A5B9D6X1</accession>
<reference evidence="2 3" key="1">
    <citation type="journal article" date="2020" name="Nature">
        <title>Isolation of an archaeon at the prokaryote-eukaryote interface.</title>
        <authorList>
            <person name="Imachi H."/>
            <person name="Nobu M.K."/>
            <person name="Nakahara N."/>
            <person name="Morono Y."/>
            <person name="Ogawara M."/>
            <person name="Takaki Y."/>
            <person name="Takano Y."/>
            <person name="Uematsu K."/>
            <person name="Ikuta T."/>
            <person name="Ito M."/>
            <person name="Matsui Y."/>
            <person name="Miyazaki M."/>
            <person name="Murata K."/>
            <person name="Saito Y."/>
            <person name="Sakai S."/>
            <person name="Song C."/>
            <person name="Tasumi E."/>
            <person name="Yamanaka Y."/>
            <person name="Yamaguchi T."/>
            <person name="Kamagata Y."/>
            <person name="Tamaki H."/>
            <person name="Takai K."/>
        </authorList>
    </citation>
    <scope>NUCLEOTIDE SEQUENCE [LARGE SCALE GENOMIC DNA]</scope>
    <source>
        <strain evidence="2 3">MK-D1</strain>
    </source>
</reference>
<dbReference type="RefSeq" id="WP_147661742.1">
    <property type="nucleotide sequence ID" value="NZ_CP042905.2"/>
</dbReference>
<dbReference type="Proteomes" id="UP000321408">
    <property type="component" value="Chromosome"/>
</dbReference>
<keyword evidence="1" id="KW-0812">Transmembrane</keyword>
<gene>
    <name evidence="2" type="ORF">DSAG12_00619</name>
</gene>
<evidence type="ECO:0000256" key="1">
    <source>
        <dbReference type="SAM" id="Phobius"/>
    </source>
</evidence>
<feature type="transmembrane region" description="Helical" evidence="1">
    <location>
        <begin position="44"/>
        <end position="63"/>
    </location>
</feature>
<keyword evidence="1" id="KW-1133">Transmembrane helix</keyword>
<evidence type="ECO:0000313" key="3">
    <source>
        <dbReference type="Proteomes" id="UP000321408"/>
    </source>
</evidence>